<evidence type="ECO:0000256" key="4">
    <source>
        <dbReference type="ARBA" id="ARBA00011881"/>
    </source>
</evidence>
<evidence type="ECO:0000256" key="6">
    <source>
        <dbReference type="ARBA" id="ARBA00013647"/>
    </source>
</evidence>
<accession>R3W9C3</accession>
<dbReference type="GO" id="GO:0050334">
    <property type="term" value="F:thiaminase activity"/>
    <property type="evidence" value="ECO:0007669"/>
    <property type="project" value="UniProtKB-EC"/>
</dbReference>
<dbReference type="InterPro" id="IPR050967">
    <property type="entry name" value="Thiamine_Salvage_TenA"/>
</dbReference>
<evidence type="ECO:0000256" key="5">
    <source>
        <dbReference type="ARBA" id="ARBA00012684"/>
    </source>
</evidence>
<dbReference type="eggNOG" id="COG0819">
    <property type="taxonomic scope" value="Bacteria"/>
</dbReference>
<comment type="similarity">
    <text evidence="3 9">Belongs to the TenA family.</text>
</comment>
<evidence type="ECO:0000256" key="2">
    <source>
        <dbReference type="ARBA" id="ARBA00004948"/>
    </source>
</evidence>
<evidence type="ECO:0000313" key="11">
    <source>
        <dbReference type="EMBL" id="EOL44057.1"/>
    </source>
</evidence>
<name>R3W9C3_9ENTE</name>
<comment type="function">
    <text evidence="9">Catalyzes an amino-pyrimidine hydrolysis reaction at the C5' of the pyrimidine moiety of thiamine compounds, a reaction that is part of a thiamine salvage pathway.</text>
</comment>
<dbReference type="GO" id="GO:0009228">
    <property type="term" value="P:thiamine biosynthetic process"/>
    <property type="evidence" value="ECO:0007669"/>
    <property type="project" value="UniProtKB-KW"/>
</dbReference>
<sequence>MFTERIRKKAEPIWQKSMAHPFIEGLQKGTLSKESFRFYLIQDYFYLKAFGEIHQIASQNTNDPEIKELFMKNIAGIESSEISVRETFFKELAITEEEIRQTEIAPNTYHYITHMYKEAYSKSVGRTVAALLPCYWLYQEIGEALILKGSPDSLYQRWIETYDSSGYKATVDRQKKVTNKLASVASETERKQMEQAFLISSYEELYFWEMGYQKEEWSDKYVSL</sequence>
<dbReference type="PANTHER" id="PTHR43198">
    <property type="entry name" value="BIFUNCTIONAL TH2 PROTEIN"/>
    <property type="match status" value="1"/>
</dbReference>
<dbReference type="InterPro" id="IPR016084">
    <property type="entry name" value="Haem_Oase-like_multi-hlx"/>
</dbReference>
<evidence type="ECO:0000313" key="12">
    <source>
        <dbReference type="Proteomes" id="UP000013785"/>
    </source>
</evidence>
<dbReference type="PATRIC" id="fig|1158610.3.peg.1676"/>
<dbReference type="STRING" id="154621.RV11_GL000315"/>
<dbReference type="HOGENOM" id="CLU_077537_3_0_9"/>
<comment type="subunit">
    <text evidence="4">Homotetramer.</text>
</comment>
<dbReference type="AlphaFoldDB" id="R3W9C3"/>
<dbReference type="EMBL" id="AJAT01000014">
    <property type="protein sequence ID" value="EOL44057.1"/>
    <property type="molecule type" value="Genomic_DNA"/>
</dbReference>
<dbReference type="GO" id="GO:0005829">
    <property type="term" value="C:cytosol"/>
    <property type="evidence" value="ECO:0007669"/>
    <property type="project" value="TreeGrafter"/>
</dbReference>
<comment type="pathway">
    <text evidence="2 9">Cofactor biosynthesis; thiamine diphosphate biosynthesis.</text>
</comment>
<dbReference type="InterPro" id="IPR004305">
    <property type="entry name" value="Thiaminase-2/PQQC"/>
</dbReference>
<protein>
    <recommendedName>
        <fullName evidence="6 9">Aminopyrimidine aminohydrolase</fullName>
        <ecNumber evidence="5 9">3.5.99.2</ecNumber>
    </recommendedName>
</protein>
<dbReference type="Pfam" id="PF03070">
    <property type="entry name" value="TENA_THI-4"/>
    <property type="match status" value="1"/>
</dbReference>
<keyword evidence="7 9" id="KW-0784">Thiamine biosynthesis</keyword>
<evidence type="ECO:0000256" key="7">
    <source>
        <dbReference type="ARBA" id="ARBA00022977"/>
    </source>
</evidence>
<dbReference type="PANTHER" id="PTHR43198:SF2">
    <property type="entry name" value="SI:CH1073-67J19.1-RELATED"/>
    <property type="match status" value="1"/>
</dbReference>
<dbReference type="Proteomes" id="UP000013785">
    <property type="component" value="Unassembled WGS sequence"/>
</dbReference>
<feature type="domain" description="Thiaminase-2/PQQC" evidence="10">
    <location>
        <begin position="8"/>
        <end position="213"/>
    </location>
</feature>
<dbReference type="RefSeq" id="WP_010768350.1">
    <property type="nucleotide sequence ID" value="NZ_ASWE01000003.1"/>
</dbReference>
<keyword evidence="12" id="KW-1185">Reference proteome</keyword>
<evidence type="ECO:0000256" key="8">
    <source>
        <dbReference type="ARBA" id="ARBA00048337"/>
    </source>
</evidence>
<gene>
    <name evidence="11" type="ORF">UC3_01687</name>
</gene>
<evidence type="ECO:0000259" key="10">
    <source>
        <dbReference type="Pfam" id="PF03070"/>
    </source>
</evidence>
<reference evidence="11 12" key="1">
    <citation type="submission" date="2013-02" db="EMBL/GenBank/DDBJ databases">
        <title>The Genome Sequence of Enterococcus phoeniculicola BAA-412.</title>
        <authorList>
            <consortium name="The Broad Institute Genome Sequencing Platform"/>
            <consortium name="The Broad Institute Genome Sequencing Center for Infectious Disease"/>
            <person name="Earl A.M."/>
            <person name="Gilmore M.S."/>
            <person name="Lebreton F."/>
            <person name="Walker B."/>
            <person name="Young S.K."/>
            <person name="Zeng Q."/>
            <person name="Gargeya S."/>
            <person name="Fitzgerald M."/>
            <person name="Haas B."/>
            <person name="Abouelleil A."/>
            <person name="Alvarado L."/>
            <person name="Arachchi H.M."/>
            <person name="Berlin A.M."/>
            <person name="Chapman S.B."/>
            <person name="Dewar J."/>
            <person name="Goldberg J."/>
            <person name="Griggs A."/>
            <person name="Gujja S."/>
            <person name="Hansen M."/>
            <person name="Howarth C."/>
            <person name="Imamovic A."/>
            <person name="Larimer J."/>
            <person name="McCowan C."/>
            <person name="Murphy C."/>
            <person name="Neiman D."/>
            <person name="Pearson M."/>
            <person name="Priest M."/>
            <person name="Roberts A."/>
            <person name="Saif S."/>
            <person name="Shea T."/>
            <person name="Sisk P."/>
            <person name="Sykes S."/>
            <person name="Wortman J."/>
            <person name="Nusbaum C."/>
            <person name="Birren B."/>
        </authorList>
    </citation>
    <scope>NUCLEOTIDE SEQUENCE [LARGE SCALE GENOMIC DNA]</scope>
    <source>
        <strain evidence="11 12">ATCC BAA-412</strain>
    </source>
</reference>
<evidence type="ECO:0000256" key="3">
    <source>
        <dbReference type="ARBA" id="ARBA00010264"/>
    </source>
</evidence>
<evidence type="ECO:0000256" key="1">
    <source>
        <dbReference type="ARBA" id="ARBA00001881"/>
    </source>
</evidence>
<comment type="catalytic activity">
    <reaction evidence="8 9">
        <text>thiamine + H2O = 5-(2-hydroxyethyl)-4-methylthiazole + 4-amino-5-hydroxymethyl-2-methylpyrimidine + H(+)</text>
        <dbReference type="Rhea" id="RHEA:17509"/>
        <dbReference type="ChEBI" id="CHEBI:15377"/>
        <dbReference type="ChEBI" id="CHEBI:15378"/>
        <dbReference type="ChEBI" id="CHEBI:16892"/>
        <dbReference type="ChEBI" id="CHEBI:17957"/>
        <dbReference type="ChEBI" id="CHEBI:18385"/>
        <dbReference type="EC" id="3.5.99.2"/>
    </reaction>
</comment>
<comment type="catalytic activity">
    <reaction evidence="1 9">
        <text>4-amino-5-aminomethyl-2-methylpyrimidine + H2O = 4-amino-5-hydroxymethyl-2-methylpyrimidine + NH4(+)</text>
        <dbReference type="Rhea" id="RHEA:31799"/>
        <dbReference type="ChEBI" id="CHEBI:15377"/>
        <dbReference type="ChEBI" id="CHEBI:16892"/>
        <dbReference type="ChEBI" id="CHEBI:28938"/>
        <dbReference type="ChEBI" id="CHEBI:63416"/>
        <dbReference type="EC" id="3.5.99.2"/>
    </reaction>
</comment>
<dbReference type="Gene3D" id="1.20.910.10">
    <property type="entry name" value="Heme oxygenase-like"/>
    <property type="match status" value="1"/>
</dbReference>
<dbReference type="SUPFAM" id="SSF48613">
    <property type="entry name" value="Heme oxygenase-like"/>
    <property type="match status" value="1"/>
</dbReference>
<proteinExistence type="inferred from homology"/>
<comment type="caution">
    <text evidence="11">The sequence shown here is derived from an EMBL/GenBank/DDBJ whole genome shotgun (WGS) entry which is preliminary data.</text>
</comment>
<dbReference type="GO" id="GO:0009229">
    <property type="term" value="P:thiamine diphosphate biosynthetic process"/>
    <property type="evidence" value="ECO:0007669"/>
    <property type="project" value="UniProtKB-UniPathway"/>
</dbReference>
<evidence type="ECO:0000256" key="9">
    <source>
        <dbReference type="RuleBase" id="RU363093"/>
    </source>
</evidence>
<organism evidence="11 12">
    <name type="scientific">Enterococcus phoeniculicola ATCC BAA-412</name>
    <dbReference type="NCBI Taxonomy" id="1158610"/>
    <lineage>
        <taxon>Bacteria</taxon>
        <taxon>Bacillati</taxon>
        <taxon>Bacillota</taxon>
        <taxon>Bacilli</taxon>
        <taxon>Lactobacillales</taxon>
        <taxon>Enterococcaceae</taxon>
        <taxon>Enterococcus</taxon>
    </lineage>
</organism>
<dbReference type="InterPro" id="IPR027574">
    <property type="entry name" value="Thiaminase_II"/>
</dbReference>
<dbReference type="UniPathway" id="UPA00060"/>
<dbReference type="NCBIfam" id="TIGR04306">
    <property type="entry name" value="salvage_TenA"/>
    <property type="match status" value="1"/>
</dbReference>
<dbReference type="OrthoDB" id="34166at2"/>
<keyword evidence="9" id="KW-0378">Hydrolase</keyword>
<dbReference type="EC" id="3.5.99.2" evidence="5 9"/>
<dbReference type="CDD" id="cd19364">
    <property type="entry name" value="TenA_C_BsTenA-like"/>
    <property type="match status" value="1"/>
</dbReference>